<accession>A0A4Z1P7N2</accession>
<reference evidence="1 2" key="1">
    <citation type="submission" date="2019-04" db="EMBL/GenBank/DDBJ databases">
        <title>High contiguity whole genome sequence and gene annotation resource for two Venturia nashicola isolates.</title>
        <authorList>
            <person name="Prokchorchik M."/>
            <person name="Won K."/>
            <person name="Lee Y."/>
            <person name="Choi E.D."/>
            <person name="Segonzac C."/>
            <person name="Sohn K.H."/>
        </authorList>
    </citation>
    <scope>NUCLEOTIDE SEQUENCE [LARGE SCALE GENOMIC DNA]</scope>
    <source>
        <strain evidence="1 2">PRI2</strain>
    </source>
</reference>
<sequence>MQQQTHRLGMEMGMEMGMGMGMGMFSQTEQCAAETKHQMIIIAFFNQPPVSSQHFYTALAAVMGHQGLLVILGGRDRTSWEEGIQHLGREGSNILGGRDPTSWEGGIQHLGREGSNILGEGSNILGEGSNILGGRDPGKAEVKWLAGYSLILSPV</sequence>
<comment type="caution">
    <text evidence="1">The sequence shown here is derived from an EMBL/GenBank/DDBJ whole genome shotgun (WGS) entry which is preliminary data.</text>
</comment>
<name>A0A4Z1P7N2_9PEZI</name>
<dbReference type="EMBL" id="SNSC02000010">
    <property type="protein sequence ID" value="TID20531.1"/>
    <property type="molecule type" value="Genomic_DNA"/>
</dbReference>
<dbReference type="AlphaFoldDB" id="A0A4Z1P7N2"/>
<proteinExistence type="predicted"/>
<organism evidence="1 2">
    <name type="scientific">Venturia nashicola</name>
    <dbReference type="NCBI Taxonomy" id="86259"/>
    <lineage>
        <taxon>Eukaryota</taxon>
        <taxon>Fungi</taxon>
        <taxon>Dikarya</taxon>
        <taxon>Ascomycota</taxon>
        <taxon>Pezizomycotina</taxon>
        <taxon>Dothideomycetes</taxon>
        <taxon>Pleosporomycetidae</taxon>
        <taxon>Venturiales</taxon>
        <taxon>Venturiaceae</taxon>
        <taxon>Venturia</taxon>
    </lineage>
</organism>
<protein>
    <submittedName>
        <fullName evidence="1">Uncharacterized protein</fullName>
    </submittedName>
</protein>
<evidence type="ECO:0000313" key="1">
    <source>
        <dbReference type="EMBL" id="TID20531.1"/>
    </source>
</evidence>
<gene>
    <name evidence="1" type="ORF">E6O75_ATG05295</name>
</gene>
<dbReference type="Proteomes" id="UP000298493">
    <property type="component" value="Unassembled WGS sequence"/>
</dbReference>
<evidence type="ECO:0000313" key="2">
    <source>
        <dbReference type="Proteomes" id="UP000298493"/>
    </source>
</evidence>
<keyword evidence="2" id="KW-1185">Reference proteome</keyword>